<feature type="chain" id="PRO_5039484085" description="Lipoprotein" evidence="1">
    <location>
        <begin position="19"/>
        <end position="301"/>
    </location>
</feature>
<dbReference type="RefSeq" id="WP_052015960.1">
    <property type="nucleotide sequence ID" value="NZ_BAUU01000020.1"/>
</dbReference>
<dbReference type="InterPro" id="IPR012873">
    <property type="entry name" value="DUF1672"/>
</dbReference>
<evidence type="ECO:0008006" key="4">
    <source>
        <dbReference type="Google" id="ProtNLM"/>
    </source>
</evidence>
<accession>W4QIT5</accession>
<evidence type="ECO:0000313" key="3">
    <source>
        <dbReference type="Proteomes" id="UP000018895"/>
    </source>
</evidence>
<dbReference type="AlphaFoldDB" id="W4QIT5"/>
<name>W4QIT5_9BACI</name>
<organism evidence="2 3">
    <name type="scientific">Halalkalibacter hemicellulosilyticusJCM 9152</name>
    <dbReference type="NCBI Taxonomy" id="1236971"/>
    <lineage>
        <taxon>Bacteria</taxon>
        <taxon>Bacillati</taxon>
        <taxon>Bacillota</taxon>
        <taxon>Bacilli</taxon>
        <taxon>Bacillales</taxon>
        <taxon>Bacillaceae</taxon>
        <taxon>Halalkalibacter</taxon>
    </lineage>
</organism>
<evidence type="ECO:0000256" key="1">
    <source>
        <dbReference type="SAM" id="SignalP"/>
    </source>
</evidence>
<protein>
    <recommendedName>
        <fullName evidence="4">Lipoprotein</fullName>
    </recommendedName>
</protein>
<keyword evidence="1" id="KW-0732">Signal</keyword>
<dbReference type="EMBL" id="BAUU01000020">
    <property type="protein sequence ID" value="GAE31548.1"/>
    <property type="molecule type" value="Genomic_DNA"/>
</dbReference>
<evidence type="ECO:0000313" key="2">
    <source>
        <dbReference type="EMBL" id="GAE31548.1"/>
    </source>
</evidence>
<keyword evidence="3" id="KW-1185">Reference proteome</keyword>
<comment type="caution">
    <text evidence="2">The sequence shown here is derived from an EMBL/GenBank/DDBJ whole genome shotgun (WGS) entry which is preliminary data.</text>
</comment>
<sequence length="301" mass="34272">MRRLCLAMCMAVSVMSLGGCLSMFGEISEEEHAERTLMSVNEYTGEEYRLRGGQATNDLAQELFPDIEEAVQAFFREEYKTDVIVHNAVGASGGATVFVESVGEPHFHTFAIIPIDTENKRVRAEDVWTEEGQVEQSLFGGLLAMIMEDEFKALEEYLVGLTKEYPVVGFRQEAVNNVIASGYTTPYFFIQPLSMDELEGINQLYLDNPDIRKEELREHFDVESYEANDLSITVELFMSEPKMDPDEEIFNMVVHDLETMEGIPRGAYAFLLRDNNVIKRTGTGNDRDYLRRNTPNKIIRD</sequence>
<reference evidence="2" key="1">
    <citation type="journal article" date="2014" name="Genome Announc.">
        <title>Draft Genome Sequences of Three Alkaliphilic Bacillus Strains, Bacillus wakoensis JCM 9140T, Bacillus akibai JCM 9157T, and Bacillus hemicellulosilyticus JCM 9152T.</title>
        <authorList>
            <person name="Yuki M."/>
            <person name="Oshima K."/>
            <person name="Suda W."/>
            <person name="Oshida Y."/>
            <person name="Kitamura K."/>
            <person name="Iida T."/>
            <person name="Hattori M."/>
            <person name="Ohkuma M."/>
        </authorList>
    </citation>
    <scope>NUCLEOTIDE SEQUENCE [LARGE SCALE GENOMIC DNA]</scope>
    <source>
        <strain evidence="2">JCM 9152</strain>
    </source>
</reference>
<feature type="signal peptide" evidence="1">
    <location>
        <begin position="1"/>
        <end position="18"/>
    </location>
</feature>
<dbReference type="Proteomes" id="UP000018895">
    <property type="component" value="Unassembled WGS sequence"/>
</dbReference>
<gene>
    <name evidence="2" type="ORF">JCM9152_3022</name>
</gene>
<dbReference type="Pfam" id="PF07901">
    <property type="entry name" value="DUF1672"/>
    <property type="match status" value="1"/>
</dbReference>
<dbReference type="OrthoDB" id="2360336at2"/>
<proteinExistence type="predicted"/>
<dbReference type="PROSITE" id="PS51257">
    <property type="entry name" value="PROKAR_LIPOPROTEIN"/>
    <property type="match status" value="1"/>
</dbReference>